<gene>
    <name evidence="2" type="ORF">CA13_22980</name>
</gene>
<comment type="caution">
    <text evidence="2">The sequence shown here is derived from an EMBL/GenBank/DDBJ whole genome shotgun (WGS) entry which is preliminary data.</text>
</comment>
<name>A0A5C5Z0E7_9BACT</name>
<dbReference type="InterPro" id="IPR000863">
    <property type="entry name" value="Sulfotransferase_dom"/>
</dbReference>
<dbReference type="AlphaFoldDB" id="A0A5C5Z0E7"/>
<dbReference type="Gene3D" id="3.40.50.300">
    <property type="entry name" value="P-loop containing nucleotide triphosphate hydrolases"/>
    <property type="match status" value="1"/>
</dbReference>
<protein>
    <submittedName>
        <fullName evidence="2">Sulfotransferase domain protein</fullName>
    </submittedName>
</protein>
<dbReference type="RefSeq" id="WP_419194163.1">
    <property type="nucleotide sequence ID" value="NZ_SJPJ01000001.1"/>
</dbReference>
<dbReference type="InterPro" id="IPR027417">
    <property type="entry name" value="P-loop_NTPase"/>
</dbReference>
<proteinExistence type="predicted"/>
<accession>A0A5C5Z0E7</accession>
<dbReference type="GO" id="GO:0008146">
    <property type="term" value="F:sulfotransferase activity"/>
    <property type="evidence" value="ECO:0007669"/>
    <property type="project" value="InterPro"/>
</dbReference>
<dbReference type="Proteomes" id="UP000315010">
    <property type="component" value="Unassembled WGS sequence"/>
</dbReference>
<dbReference type="SUPFAM" id="SSF52540">
    <property type="entry name" value="P-loop containing nucleoside triphosphate hydrolases"/>
    <property type="match status" value="1"/>
</dbReference>
<dbReference type="Pfam" id="PF00685">
    <property type="entry name" value="Sulfotransfer_1"/>
    <property type="match status" value="1"/>
</dbReference>
<reference evidence="2 3" key="1">
    <citation type="submission" date="2019-02" db="EMBL/GenBank/DDBJ databases">
        <title>Deep-cultivation of Planctomycetes and their phenomic and genomic characterization uncovers novel biology.</title>
        <authorList>
            <person name="Wiegand S."/>
            <person name="Jogler M."/>
            <person name="Boedeker C."/>
            <person name="Pinto D."/>
            <person name="Vollmers J."/>
            <person name="Rivas-Marin E."/>
            <person name="Kohn T."/>
            <person name="Peeters S.H."/>
            <person name="Heuer A."/>
            <person name="Rast P."/>
            <person name="Oberbeckmann S."/>
            <person name="Bunk B."/>
            <person name="Jeske O."/>
            <person name="Meyerdierks A."/>
            <person name="Storesund J.E."/>
            <person name="Kallscheuer N."/>
            <person name="Luecker S."/>
            <person name="Lage O.M."/>
            <person name="Pohl T."/>
            <person name="Merkel B.J."/>
            <person name="Hornburger P."/>
            <person name="Mueller R.-W."/>
            <person name="Bruemmer F."/>
            <person name="Labrenz M."/>
            <person name="Spormann A.M."/>
            <person name="Op Den Camp H."/>
            <person name="Overmann J."/>
            <person name="Amann R."/>
            <person name="Jetten M.S.M."/>
            <person name="Mascher T."/>
            <person name="Medema M.H."/>
            <person name="Devos D.P."/>
            <person name="Kaster A.-K."/>
            <person name="Ovreas L."/>
            <person name="Rohde M."/>
            <person name="Galperin M.Y."/>
            <person name="Jogler C."/>
        </authorList>
    </citation>
    <scope>NUCLEOTIDE SEQUENCE [LARGE SCALE GENOMIC DNA]</scope>
    <source>
        <strain evidence="2 3">CA13</strain>
    </source>
</reference>
<keyword evidence="3" id="KW-1185">Reference proteome</keyword>
<feature type="domain" description="Sulfotransferase" evidence="1">
    <location>
        <begin position="9"/>
        <end position="250"/>
    </location>
</feature>
<evidence type="ECO:0000313" key="3">
    <source>
        <dbReference type="Proteomes" id="UP000315010"/>
    </source>
</evidence>
<organism evidence="2 3">
    <name type="scientific">Novipirellula herctigrandis</name>
    <dbReference type="NCBI Taxonomy" id="2527986"/>
    <lineage>
        <taxon>Bacteria</taxon>
        <taxon>Pseudomonadati</taxon>
        <taxon>Planctomycetota</taxon>
        <taxon>Planctomycetia</taxon>
        <taxon>Pirellulales</taxon>
        <taxon>Pirellulaceae</taxon>
        <taxon>Novipirellula</taxon>
    </lineage>
</organism>
<keyword evidence="2" id="KW-0808">Transferase</keyword>
<dbReference type="EMBL" id="SJPJ01000001">
    <property type="protein sequence ID" value="TWT80852.1"/>
    <property type="molecule type" value="Genomic_DNA"/>
</dbReference>
<evidence type="ECO:0000313" key="2">
    <source>
        <dbReference type="EMBL" id="TWT80852.1"/>
    </source>
</evidence>
<sequence>MWKLENVTDRVWLGGSGRSGTTWLGNMLASIRGTAMLFEPLHAQHVRTPENLTPANGTASHRPYLRPSDPAPEWTRFVEGIFSGGKYLNRWTIFGGRGPYKHPTLLFDFVRPRRLLVKEIRSNFMLGWLHQQMQIKTIFLMRHPCATLASQNRAAWPNELDGFLGNSAMVEDHLRPYAEYLGTLESPWEIRSAFWSINNLIPLAQKTAGFPIHIVHYEDLVVDTEREVERIYNFLGWQLDAKDWRRVRRQIDKGVSGLKKVGTTEQLLGTWKEKLQQDEISCILNVAKNLGVTSYGDAIMPNRP</sequence>
<evidence type="ECO:0000259" key="1">
    <source>
        <dbReference type="Pfam" id="PF00685"/>
    </source>
</evidence>